<protein>
    <recommendedName>
        <fullName evidence="4">DUF1735 domain-containing protein</fullName>
    </recommendedName>
</protein>
<keyword evidence="1" id="KW-0732">Signal</keyword>
<gene>
    <name evidence="2" type="ORF">JI741_28485</name>
</gene>
<evidence type="ECO:0008006" key="4">
    <source>
        <dbReference type="Google" id="ProtNLM"/>
    </source>
</evidence>
<feature type="signal peptide" evidence="1">
    <location>
        <begin position="1"/>
        <end position="21"/>
    </location>
</feature>
<accession>A0ABS1L101</accession>
<feature type="chain" id="PRO_5046187954" description="DUF1735 domain-containing protein" evidence="1">
    <location>
        <begin position="22"/>
        <end position="310"/>
    </location>
</feature>
<organism evidence="2 3">
    <name type="scientific">Chryseolinea lacunae</name>
    <dbReference type="NCBI Taxonomy" id="2801331"/>
    <lineage>
        <taxon>Bacteria</taxon>
        <taxon>Pseudomonadati</taxon>
        <taxon>Bacteroidota</taxon>
        <taxon>Cytophagia</taxon>
        <taxon>Cytophagales</taxon>
        <taxon>Fulvivirgaceae</taxon>
        <taxon>Chryseolinea</taxon>
    </lineage>
</organism>
<evidence type="ECO:0000256" key="1">
    <source>
        <dbReference type="SAM" id="SignalP"/>
    </source>
</evidence>
<dbReference type="RefSeq" id="WP_202015503.1">
    <property type="nucleotide sequence ID" value="NZ_JAERRB010000014.1"/>
</dbReference>
<dbReference type="EMBL" id="JAERRB010000014">
    <property type="protein sequence ID" value="MBL0745202.1"/>
    <property type="molecule type" value="Genomic_DNA"/>
</dbReference>
<comment type="caution">
    <text evidence="2">The sequence shown here is derived from an EMBL/GenBank/DDBJ whole genome shotgun (WGS) entry which is preliminary data.</text>
</comment>
<evidence type="ECO:0000313" key="2">
    <source>
        <dbReference type="EMBL" id="MBL0745202.1"/>
    </source>
</evidence>
<proteinExistence type="predicted"/>
<name>A0ABS1L101_9BACT</name>
<evidence type="ECO:0000313" key="3">
    <source>
        <dbReference type="Proteomes" id="UP000613030"/>
    </source>
</evidence>
<reference evidence="2 3" key="1">
    <citation type="submission" date="2021-01" db="EMBL/GenBank/DDBJ databases">
        <title>Chryseolinea sp. Jin1 Genome sequencing and assembly.</title>
        <authorList>
            <person name="Kim I."/>
        </authorList>
    </citation>
    <scope>NUCLEOTIDE SEQUENCE [LARGE SCALE GENOMIC DNA]</scope>
    <source>
        <strain evidence="2 3">Jin1</strain>
    </source>
</reference>
<dbReference type="PROSITE" id="PS51257">
    <property type="entry name" value="PROKAR_LIPOPROTEIN"/>
    <property type="match status" value="1"/>
</dbReference>
<sequence>MRYIYSVIALFAASLVISSCVDDYTVANPPALQDAPFLRLSATGNSSVKIVAQPLNKYTAFVNYGDPVEIKVSVVNAPGIIESASVSSSIVEYGTVTLNESSFAAIKGKTSGDFTFTFTPSTILVGTADRALNLTVTVSDSQVDEKGESAALTSTLTVPLTLVNGPCLSDGLAEGTYIVSEASGNTDGGDPFSLDDLKANSGSAFSAEKVVVVVTKNRPGVYTFTEVTGGVWPVFYSTRAKPTLRVNLCDNTITGRTGFVTAGSGATARTFTLDGTLNANGTISMNWSYVRNDGNTPADPATGSYTLTKI</sequence>
<dbReference type="Proteomes" id="UP000613030">
    <property type="component" value="Unassembled WGS sequence"/>
</dbReference>
<keyword evidence="3" id="KW-1185">Reference proteome</keyword>